<accession>A0A084ATV6</accession>
<dbReference type="OrthoDB" id="421671at2759"/>
<protein>
    <recommendedName>
        <fullName evidence="3">Metallo-beta-lactamase domain-containing protein</fullName>
    </recommendedName>
</protein>
<proteinExistence type="predicted"/>
<dbReference type="Gene3D" id="3.60.15.10">
    <property type="entry name" value="Ribonuclease Z/Hydroxyacylglutathione hydrolase-like"/>
    <property type="match status" value="1"/>
</dbReference>
<dbReference type="Pfam" id="PF14234">
    <property type="entry name" value="DUF4336"/>
    <property type="match status" value="1"/>
</dbReference>
<evidence type="ECO:0008006" key="3">
    <source>
        <dbReference type="Google" id="ProtNLM"/>
    </source>
</evidence>
<dbReference type="HOGENOM" id="CLU_056292_0_1_1"/>
<dbReference type="PANTHER" id="PTHR33835:SF1">
    <property type="entry name" value="METALLO-BETA-LACTAMASE DOMAIN-CONTAINING PROTEIN"/>
    <property type="match status" value="1"/>
</dbReference>
<dbReference type="InterPro" id="IPR036866">
    <property type="entry name" value="RibonucZ/Hydroxyglut_hydro"/>
</dbReference>
<name>A0A084ATV6_STACB</name>
<reference evidence="1 2" key="1">
    <citation type="journal article" date="2014" name="BMC Genomics">
        <title>Comparative genome sequencing reveals chemotype-specific gene clusters in the toxigenic black mold Stachybotrys.</title>
        <authorList>
            <person name="Semeiks J."/>
            <person name="Borek D."/>
            <person name="Otwinowski Z."/>
            <person name="Grishin N.V."/>
        </authorList>
    </citation>
    <scope>NUCLEOTIDE SEQUENCE [LARGE SCALE GENOMIC DNA]</scope>
    <source>
        <strain evidence="2">CBS 109288 / IBT 7711</strain>
    </source>
</reference>
<dbReference type="InterPro" id="IPR025638">
    <property type="entry name" value="DUF4336"/>
</dbReference>
<dbReference type="SUPFAM" id="SSF56281">
    <property type="entry name" value="Metallo-hydrolase/oxidoreductase"/>
    <property type="match status" value="1"/>
</dbReference>
<evidence type="ECO:0000313" key="1">
    <source>
        <dbReference type="EMBL" id="KEY68735.1"/>
    </source>
</evidence>
<dbReference type="EMBL" id="KL648566">
    <property type="protein sequence ID" value="KEY68735.1"/>
    <property type="molecule type" value="Genomic_DNA"/>
</dbReference>
<keyword evidence="2" id="KW-1185">Reference proteome</keyword>
<dbReference type="PANTHER" id="PTHR33835">
    <property type="entry name" value="YALI0C07656P"/>
    <property type="match status" value="1"/>
</dbReference>
<organism evidence="1 2">
    <name type="scientific">Stachybotrys chartarum (strain CBS 109288 / IBT 7711)</name>
    <name type="common">Toxic black mold</name>
    <name type="synonym">Stilbospora chartarum</name>
    <dbReference type="NCBI Taxonomy" id="1280523"/>
    <lineage>
        <taxon>Eukaryota</taxon>
        <taxon>Fungi</taxon>
        <taxon>Dikarya</taxon>
        <taxon>Ascomycota</taxon>
        <taxon>Pezizomycotina</taxon>
        <taxon>Sordariomycetes</taxon>
        <taxon>Hypocreomycetidae</taxon>
        <taxon>Hypocreales</taxon>
        <taxon>Stachybotryaceae</taxon>
        <taxon>Stachybotrys</taxon>
    </lineage>
</organism>
<sequence>MSSKLVPSNPDEVMVIRNVTPNIATFSVPFKRFGTIPIGGRGTLVKLTSGPLAVFSPVALTEASKAKVQEMGGNVGYIVATDYEHHIFISEWAKAFPGAKIIGVEGLPEKRAKANDDKIGNEEFSVVFTRANKRELRISDEFDADFDYEYVDGHANKELVFVYKPDKVLIEADFMFNVPANEQYSKMPPDQRPESAGFLVKAFMAAQNPQGDPTWNRRFNWYLLAKNRASFNDSVKVIDQWDFTTVIPCHGDVIEGDGKEVFRKVFHWHLEGKKH</sequence>
<gene>
    <name evidence="1" type="ORF">S7711_00607</name>
</gene>
<dbReference type="AlphaFoldDB" id="A0A084ATV6"/>
<evidence type="ECO:0000313" key="2">
    <source>
        <dbReference type="Proteomes" id="UP000028045"/>
    </source>
</evidence>
<dbReference type="Proteomes" id="UP000028045">
    <property type="component" value="Unassembled WGS sequence"/>
</dbReference>